<evidence type="ECO:0000313" key="2">
    <source>
        <dbReference type="EMBL" id="MPN38112.1"/>
    </source>
</evidence>
<dbReference type="EMBL" id="VSSQ01093145">
    <property type="protein sequence ID" value="MPN38112.1"/>
    <property type="molecule type" value="Genomic_DNA"/>
</dbReference>
<gene>
    <name evidence="2" type="ORF">SDC9_185636</name>
</gene>
<proteinExistence type="predicted"/>
<evidence type="ECO:0000256" key="1">
    <source>
        <dbReference type="SAM" id="MobiDB-lite"/>
    </source>
</evidence>
<dbReference type="AlphaFoldDB" id="A0A645HI91"/>
<protein>
    <submittedName>
        <fullName evidence="2">Uncharacterized protein</fullName>
    </submittedName>
</protein>
<name>A0A645HI91_9ZZZZ</name>
<reference evidence="2" key="1">
    <citation type="submission" date="2019-08" db="EMBL/GenBank/DDBJ databases">
        <authorList>
            <person name="Kucharzyk K."/>
            <person name="Murdoch R.W."/>
            <person name="Higgins S."/>
            <person name="Loffler F."/>
        </authorList>
    </citation>
    <scope>NUCLEOTIDE SEQUENCE</scope>
</reference>
<organism evidence="2">
    <name type="scientific">bioreactor metagenome</name>
    <dbReference type="NCBI Taxonomy" id="1076179"/>
    <lineage>
        <taxon>unclassified sequences</taxon>
        <taxon>metagenomes</taxon>
        <taxon>ecological metagenomes</taxon>
    </lineage>
</organism>
<sequence>MVGVGRQVGVRGDGGFHGLPARREGVLEKDVGFLGREHQRLDGVELGDSLGVAGGGAEPRVGVGGERLRKGAQLVVEGERLPEPGGGILARRGGGALAVEAQGFSGQGGGLGLGGGVFRGLEARKNRGQVPAGQSFRSSHCFHPSNR</sequence>
<comment type="caution">
    <text evidence="2">The sequence shown here is derived from an EMBL/GenBank/DDBJ whole genome shotgun (WGS) entry which is preliminary data.</text>
</comment>
<feature type="region of interest" description="Disordered" evidence="1">
    <location>
        <begin position="128"/>
        <end position="147"/>
    </location>
</feature>
<accession>A0A645HI91</accession>